<accession>A0ABW6CR81</accession>
<dbReference type="Proteomes" id="UP001598130">
    <property type="component" value="Unassembled WGS sequence"/>
</dbReference>
<feature type="region of interest" description="Disordered" evidence="1">
    <location>
        <begin position="1"/>
        <end position="76"/>
    </location>
</feature>
<keyword evidence="3" id="KW-1185">Reference proteome</keyword>
<comment type="caution">
    <text evidence="2">The sequence shown here is derived from an EMBL/GenBank/DDBJ whole genome shotgun (WGS) entry which is preliminary data.</text>
</comment>
<evidence type="ECO:0000256" key="1">
    <source>
        <dbReference type="SAM" id="MobiDB-lite"/>
    </source>
</evidence>
<name>A0ABW6CR81_9CAUL</name>
<gene>
    <name evidence="2" type="ORF">OCL97_15305</name>
</gene>
<feature type="compositionally biased region" description="Pro residues" evidence="1">
    <location>
        <begin position="7"/>
        <end position="38"/>
    </location>
</feature>
<sequence>SGGRGGGPPPPPPPPGAKENPPPGVPPPPPPPRRPPGPAGRGPRGHSRENPAAARAPAAPPETPSPEPAATVGGDGSAITLNALSSADLQSAALQGELGCSFSTPTASPLLVAMGVVASKAAAHGVVKVGDYVERVAAPGGFDAMSKGVAFAGQGKTVTIARTGAAPVGGGESPGYPATLTYDRADGARLVLTGLWTCGP</sequence>
<dbReference type="SUPFAM" id="SSF101447">
    <property type="entry name" value="Formin homology 2 domain (FH2 domain)"/>
    <property type="match status" value="1"/>
</dbReference>
<protein>
    <recommendedName>
        <fullName evidence="4">PDZ domain-containing protein</fullName>
    </recommendedName>
</protein>
<feature type="compositionally biased region" description="Pro residues" evidence="1">
    <location>
        <begin position="58"/>
        <end position="67"/>
    </location>
</feature>
<evidence type="ECO:0000313" key="2">
    <source>
        <dbReference type="EMBL" id="MFD3265324.1"/>
    </source>
</evidence>
<evidence type="ECO:0008006" key="4">
    <source>
        <dbReference type="Google" id="ProtNLM"/>
    </source>
</evidence>
<reference evidence="2 3" key="1">
    <citation type="submission" date="2022-09" db="EMBL/GenBank/DDBJ databases">
        <title>New species of Phenylobacterium.</title>
        <authorList>
            <person name="Mieszkin S."/>
        </authorList>
    </citation>
    <scope>NUCLEOTIDE SEQUENCE [LARGE SCALE GENOMIC DNA]</scope>
    <source>
        <strain evidence="2 3">HK31-G</strain>
    </source>
</reference>
<evidence type="ECO:0000313" key="3">
    <source>
        <dbReference type="Proteomes" id="UP001598130"/>
    </source>
</evidence>
<feature type="non-terminal residue" evidence="2">
    <location>
        <position position="1"/>
    </location>
</feature>
<proteinExistence type="predicted"/>
<organism evidence="2 3">
    <name type="scientific">Phenylobacterium ferrooxidans</name>
    <dbReference type="NCBI Taxonomy" id="2982689"/>
    <lineage>
        <taxon>Bacteria</taxon>
        <taxon>Pseudomonadati</taxon>
        <taxon>Pseudomonadota</taxon>
        <taxon>Alphaproteobacteria</taxon>
        <taxon>Caulobacterales</taxon>
        <taxon>Caulobacteraceae</taxon>
        <taxon>Phenylobacterium</taxon>
    </lineage>
</organism>
<dbReference type="EMBL" id="JAOTJD010000030">
    <property type="protein sequence ID" value="MFD3265324.1"/>
    <property type="molecule type" value="Genomic_DNA"/>
</dbReference>